<feature type="repeat" description="WD" evidence="3">
    <location>
        <begin position="1015"/>
        <end position="1056"/>
    </location>
</feature>
<evidence type="ECO:0000256" key="1">
    <source>
        <dbReference type="ARBA" id="ARBA00022574"/>
    </source>
</evidence>
<dbReference type="InterPro" id="IPR020472">
    <property type="entry name" value="WD40_PAC1"/>
</dbReference>
<feature type="repeat" description="WD" evidence="3">
    <location>
        <begin position="763"/>
        <end position="804"/>
    </location>
</feature>
<feature type="repeat" description="WD" evidence="3">
    <location>
        <begin position="721"/>
        <end position="762"/>
    </location>
</feature>
<evidence type="ECO:0000256" key="2">
    <source>
        <dbReference type="ARBA" id="ARBA00022737"/>
    </source>
</evidence>
<dbReference type="EMBL" id="JAACJM010000029">
    <property type="protein sequence ID" value="KAF5365098.1"/>
    <property type="molecule type" value="Genomic_DNA"/>
</dbReference>
<dbReference type="PROSITE" id="PS50294">
    <property type="entry name" value="WD_REPEATS_REGION"/>
    <property type="match status" value="8"/>
</dbReference>
<dbReference type="PANTHER" id="PTHR19848:SF8">
    <property type="entry name" value="F-BOX AND WD REPEAT DOMAIN CONTAINING 7"/>
    <property type="match status" value="1"/>
</dbReference>
<evidence type="ECO:0000313" key="6">
    <source>
        <dbReference type="EMBL" id="KAF5365098.1"/>
    </source>
</evidence>
<dbReference type="Gene3D" id="2.130.10.10">
    <property type="entry name" value="YVTN repeat-like/Quinoprotein amine dehydrogenase"/>
    <property type="match status" value="4"/>
</dbReference>
<feature type="repeat" description="WD" evidence="3">
    <location>
        <begin position="805"/>
        <end position="846"/>
    </location>
</feature>
<dbReference type="PROSITE" id="PS00678">
    <property type="entry name" value="WD_REPEATS_1"/>
    <property type="match status" value="8"/>
</dbReference>
<sequence length="1074" mass="116479">MKQVRKFLHIDKKQNRNPNQPRKTRLLQLGHHSSNAPPRISTADPDHNEGISSSNQPSLTIQALLDAEGPLRALAIERDTSKICKNQALQNLPVASAAAYTSGIYGSDVVRRACTKGTRTQVLEDIRHWLQSENEAPVFWLTGAAGMGKTTIAMTICEEIGCLFHSSSVTDGSGGRHPVVSFFASRQLDSGKPQYLLPTICRRLADVSSSYAGQLVGALEGDSGLATDKLDKQFEEMLVKPWQMSSFERARDLPICIMVIDALDENENGFLFLKKLLGAVRDSKLDGLRFLVTSRTEPEIAKLCSSFEPNAVCRLQDVPTKKVEEDILLYMEEALPLIEQHTLQDISEHAGGLFIYAATVVKMADPDGRGKTPKRIQERVVQKLLNASGLPQSNSQLEKLYTGIIQDALHHSDDDIKQHYLNILHMILGAECPISIQVVSALIKADKEIVSFVVDQLHAVMYQAQDGTIHTYHASFADFILCPKDSLTSTAHSDPRCDVSLVHTSLAQHCYDIMKEQLHFNICGLESSFIMDKDIPDLENHIADRIDLTLQYAVIYWTTHLKQSMPSDTLRNIPQSFVNDLLLFWLEAVNLLNARIDAMRALHLAQNWIDQHDKVSNDIWKETINFCRAFTSSEMCKSTPHLYVSALSTWDPQSHVSKHWQPRFPNIPKVSAAHSSAILMHIVTKSLVHCVAISPNGGQIVSGGKFVCVWDAASGEQLKELTGHSGSVWSVAFSPKGDQIVSGGSDSSVRVWDAASGEQLKELTGHSGWVSSVAFSPKGDQIVSGGSDSSVHVWDAASGEQLKELTGHSGWVLSVAFSPKGDQIVSGGNDSSVHVWDAASGEQLKELTGHSGEVWSVAFSPKGDQIVSGGEDSSVRVWDAASGEQLKELTGHSGQVQSVAFSPKGDQIVSGGSDSSVHVWDAASGEQLKELTGHSGSVWSVAFSPKGDQIVSGGSDSSVRVWDAASGEQLKELTGHSGPVSSVAFSPKGDQIVSGVSDSSVRVWDAASGEQLKELTGHSGLVWSVAFSPKGDQIVSGGEDSSVHVWDAASGEQLKELTRHSGPVLSVAFSPKGD</sequence>
<organism evidence="6 7">
    <name type="scientific">Tetrapyrgos nigripes</name>
    <dbReference type="NCBI Taxonomy" id="182062"/>
    <lineage>
        <taxon>Eukaryota</taxon>
        <taxon>Fungi</taxon>
        <taxon>Dikarya</taxon>
        <taxon>Basidiomycota</taxon>
        <taxon>Agaricomycotina</taxon>
        <taxon>Agaricomycetes</taxon>
        <taxon>Agaricomycetidae</taxon>
        <taxon>Agaricales</taxon>
        <taxon>Marasmiineae</taxon>
        <taxon>Marasmiaceae</taxon>
        <taxon>Tetrapyrgos</taxon>
    </lineage>
</organism>
<dbReference type="Pfam" id="PF24883">
    <property type="entry name" value="NPHP3_N"/>
    <property type="match status" value="1"/>
</dbReference>
<dbReference type="SUPFAM" id="SSF50998">
    <property type="entry name" value="Quinoprotein alcohol dehydrogenase-like"/>
    <property type="match status" value="1"/>
</dbReference>
<dbReference type="SUPFAM" id="SSF52540">
    <property type="entry name" value="P-loop containing nucleoside triphosphate hydrolases"/>
    <property type="match status" value="1"/>
</dbReference>
<evidence type="ECO:0000256" key="3">
    <source>
        <dbReference type="PROSITE-ProRule" id="PRU00221"/>
    </source>
</evidence>
<dbReference type="SMART" id="SM00320">
    <property type="entry name" value="WD40"/>
    <property type="match status" value="9"/>
</dbReference>
<evidence type="ECO:0000259" key="5">
    <source>
        <dbReference type="Pfam" id="PF24883"/>
    </source>
</evidence>
<feature type="repeat" description="WD" evidence="3">
    <location>
        <begin position="847"/>
        <end position="888"/>
    </location>
</feature>
<protein>
    <recommendedName>
        <fullName evidence="5">Nephrocystin 3-like N-terminal domain-containing protein</fullName>
    </recommendedName>
</protein>
<name>A0A8H5GHJ6_9AGAR</name>
<dbReference type="PRINTS" id="PR00320">
    <property type="entry name" value="GPROTEINBRPT"/>
</dbReference>
<dbReference type="PANTHER" id="PTHR19848">
    <property type="entry name" value="WD40 REPEAT PROTEIN"/>
    <property type="match status" value="1"/>
</dbReference>
<dbReference type="InterPro" id="IPR019775">
    <property type="entry name" value="WD40_repeat_CS"/>
</dbReference>
<feature type="repeat" description="WD" evidence="3">
    <location>
        <begin position="889"/>
        <end position="930"/>
    </location>
</feature>
<keyword evidence="1 3" id="KW-0853">WD repeat</keyword>
<dbReference type="PROSITE" id="PS50082">
    <property type="entry name" value="WD_REPEATS_2"/>
    <property type="match status" value="8"/>
</dbReference>
<evidence type="ECO:0000256" key="4">
    <source>
        <dbReference type="SAM" id="MobiDB-lite"/>
    </source>
</evidence>
<comment type="caution">
    <text evidence="6">The sequence shown here is derived from an EMBL/GenBank/DDBJ whole genome shotgun (WGS) entry which is preliminary data.</text>
</comment>
<keyword evidence="7" id="KW-1185">Reference proteome</keyword>
<dbReference type="Gene3D" id="3.40.50.300">
    <property type="entry name" value="P-loop containing nucleotide triphosphate hydrolases"/>
    <property type="match status" value="1"/>
</dbReference>
<dbReference type="CDD" id="cd00200">
    <property type="entry name" value="WD40"/>
    <property type="match status" value="1"/>
</dbReference>
<dbReference type="InterPro" id="IPR056884">
    <property type="entry name" value="NPHP3-like_N"/>
</dbReference>
<dbReference type="InterPro" id="IPR001680">
    <property type="entry name" value="WD40_rpt"/>
</dbReference>
<proteinExistence type="predicted"/>
<keyword evidence="2" id="KW-0677">Repeat</keyword>
<accession>A0A8H5GHJ6</accession>
<evidence type="ECO:0000313" key="7">
    <source>
        <dbReference type="Proteomes" id="UP000559256"/>
    </source>
</evidence>
<dbReference type="InterPro" id="IPR027417">
    <property type="entry name" value="P-loop_NTPase"/>
</dbReference>
<dbReference type="OrthoDB" id="538223at2759"/>
<dbReference type="Proteomes" id="UP000559256">
    <property type="component" value="Unassembled WGS sequence"/>
</dbReference>
<dbReference type="InterPro" id="IPR015943">
    <property type="entry name" value="WD40/YVTN_repeat-like_dom_sf"/>
</dbReference>
<dbReference type="AlphaFoldDB" id="A0A8H5GHJ6"/>
<dbReference type="Pfam" id="PF25173">
    <property type="entry name" value="Beta-prop_WDR3_1st"/>
    <property type="match status" value="1"/>
</dbReference>
<reference evidence="6 7" key="1">
    <citation type="journal article" date="2020" name="ISME J.">
        <title>Uncovering the hidden diversity of litter-decomposition mechanisms in mushroom-forming fungi.</title>
        <authorList>
            <person name="Floudas D."/>
            <person name="Bentzer J."/>
            <person name="Ahren D."/>
            <person name="Johansson T."/>
            <person name="Persson P."/>
            <person name="Tunlid A."/>
        </authorList>
    </citation>
    <scope>NUCLEOTIDE SEQUENCE [LARGE SCALE GENOMIC DNA]</scope>
    <source>
        <strain evidence="6 7">CBS 291.85</strain>
    </source>
</reference>
<feature type="repeat" description="WD" evidence="3">
    <location>
        <begin position="931"/>
        <end position="972"/>
    </location>
</feature>
<feature type="repeat" description="WD" evidence="3">
    <location>
        <begin position="973"/>
        <end position="1014"/>
    </location>
</feature>
<gene>
    <name evidence="6" type="ORF">D9758_011006</name>
</gene>
<dbReference type="Pfam" id="PF00400">
    <property type="entry name" value="WD40"/>
    <property type="match status" value="4"/>
</dbReference>
<feature type="domain" description="Nephrocystin 3-like N-terminal" evidence="5">
    <location>
        <begin position="118"/>
        <end position="295"/>
    </location>
</feature>
<dbReference type="SUPFAM" id="SSF50978">
    <property type="entry name" value="WD40 repeat-like"/>
    <property type="match status" value="1"/>
</dbReference>
<dbReference type="InterPro" id="IPR036322">
    <property type="entry name" value="WD40_repeat_dom_sf"/>
</dbReference>
<dbReference type="InterPro" id="IPR011047">
    <property type="entry name" value="Quinoprotein_ADH-like_sf"/>
</dbReference>
<feature type="region of interest" description="Disordered" evidence="4">
    <location>
        <begin position="29"/>
        <end position="55"/>
    </location>
</feature>